<evidence type="ECO:0000313" key="3">
    <source>
        <dbReference type="Proteomes" id="UP000009881"/>
    </source>
</evidence>
<name>K9HHZ1_9PROT</name>
<dbReference type="Proteomes" id="UP000009881">
    <property type="component" value="Unassembled WGS sequence"/>
</dbReference>
<keyword evidence="3" id="KW-1185">Reference proteome</keyword>
<evidence type="ECO:0000313" key="2">
    <source>
        <dbReference type="EMBL" id="EKV28231.1"/>
    </source>
</evidence>
<reference evidence="2 3" key="1">
    <citation type="journal article" date="2013" name="Genome Announc.">
        <title>Draft Genome Sequence of an Alphaproteobacterium, Caenispirillum salinarum AK4(T), Isolated from a Solar Saltern.</title>
        <authorList>
            <person name="Khatri I."/>
            <person name="Singh A."/>
            <person name="Korpole S."/>
            <person name="Pinnaka A.K."/>
            <person name="Subramanian S."/>
        </authorList>
    </citation>
    <scope>NUCLEOTIDE SEQUENCE [LARGE SCALE GENOMIC DNA]</scope>
    <source>
        <strain evidence="2 3">AK4</strain>
    </source>
</reference>
<dbReference type="OrthoDB" id="9931699at2"/>
<dbReference type="EMBL" id="ANHY01000017">
    <property type="protein sequence ID" value="EKV28231.1"/>
    <property type="molecule type" value="Genomic_DNA"/>
</dbReference>
<dbReference type="STRING" id="1238182.C882_1232"/>
<sequence>MIATALNPALWQPQPTARSAAAEGKAAPAKAPQAEGARAPSLLDGWETTRRQMQEEFMARRLETAEMIMEALRPAASLWMMSGSLARAVAGTVEHLSAEINSVVRDMEQEFGRRALPGEPFAERPGFTDLFGQASRALTGASFLTLTVGASFDRGPLNQASGFERAMDAARHLDDTGARLTALHARHGAALSRGGINLSA</sequence>
<feature type="region of interest" description="Disordered" evidence="1">
    <location>
        <begin position="13"/>
        <end position="45"/>
    </location>
</feature>
<comment type="caution">
    <text evidence="2">The sequence shown here is derived from an EMBL/GenBank/DDBJ whole genome shotgun (WGS) entry which is preliminary data.</text>
</comment>
<proteinExistence type="predicted"/>
<organism evidence="2 3">
    <name type="scientific">Caenispirillum salinarum AK4</name>
    <dbReference type="NCBI Taxonomy" id="1238182"/>
    <lineage>
        <taxon>Bacteria</taxon>
        <taxon>Pseudomonadati</taxon>
        <taxon>Pseudomonadota</taxon>
        <taxon>Alphaproteobacteria</taxon>
        <taxon>Rhodospirillales</taxon>
        <taxon>Novispirillaceae</taxon>
        <taxon>Caenispirillum</taxon>
    </lineage>
</organism>
<accession>K9HHZ1</accession>
<feature type="compositionally biased region" description="Low complexity" evidence="1">
    <location>
        <begin position="17"/>
        <end position="39"/>
    </location>
</feature>
<dbReference type="AlphaFoldDB" id="K9HHZ1"/>
<dbReference type="RefSeq" id="WP_009541888.1">
    <property type="nucleotide sequence ID" value="NZ_ANHY01000017.1"/>
</dbReference>
<protein>
    <submittedName>
        <fullName evidence="2">Uncharacterized protein</fullName>
    </submittedName>
</protein>
<evidence type="ECO:0000256" key="1">
    <source>
        <dbReference type="SAM" id="MobiDB-lite"/>
    </source>
</evidence>
<gene>
    <name evidence="2" type="ORF">C882_1232</name>
</gene>